<evidence type="ECO:0000256" key="6">
    <source>
        <dbReference type="ARBA" id="ARBA00023136"/>
    </source>
</evidence>
<keyword evidence="4 8" id="KW-0812">Transmembrane</keyword>
<protein>
    <submittedName>
        <fullName evidence="10">Undecaprenyl-phosphate glucose phosphotransferase</fullName>
        <ecNumber evidence="10">2.7.8.31</ecNumber>
    </submittedName>
</protein>
<keyword evidence="13" id="KW-1185">Reference proteome</keyword>
<dbReference type="InterPro" id="IPR017475">
    <property type="entry name" value="EPS_sugar_tfrase"/>
</dbReference>
<reference evidence="10 12" key="1">
    <citation type="submission" date="2020-06" db="EMBL/GenBank/DDBJ databases">
        <title>Anoxygenic phototrophic Chloroflexota member uses a Type I reaction center.</title>
        <authorList>
            <person name="Tsuji J.M."/>
            <person name="Shaw N.A."/>
            <person name="Nagashima S."/>
            <person name="Venkiteswaran J."/>
            <person name="Schiff S.L."/>
            <person name="Hanada S."/>
            <person name="Tank M."/>
            <person name="Neufeld J.D."/>
        </authorList>
    </citation>
    <scope>NUCLEOTIDE SEQUENCE [LARGE SCALE GENOMIC DNA]</scope>
    <source>
        <strain evidence="10">L227-S17</strain>
    </source>
</reference>
<feature type="transmembrane region" description="Helical" evidence="8">
    <location>
        <begin position="167"/>
        <end position="187"/>
    </location>
</feature>
<comment type="similarity">
    <text evidence="2">Belongs to the bacterial sugar transferase family.</text>
</comment>
<dbReference type="Pfam" id="PF02397">
    <property type="entry name" value="Bac_transf"/>
    <property type="match status" value="1"/>
</dbReference>
<feature type="domain" description="Bacterial sugar transferase" evidence="9">
    <location>
        <begin position="371"/>
        <end position="559"/>
    </location>
</feature>
<comment type="subcellular location">
    <subcellularLocation>
        <location evidence="1">Membrane</location>
        <topology evidence="1">Multi-pass membrane protein</topology>
    </subcellularLocation>
</comment>
<feature type="region of interest" description="Disordered" evidence="7">
    <location>
        <begin position="1"/>
        <end position="24"/>
    </location>
</feature>
<keyword evidence="5 8" id="KW-1133">Transmembrane helix</keyword>
<evidence type="ECO:0000256" key="4">
    <source>
        <dbReference type="ARBA" id="ARBA00022692"/>
    </source>
</evidence>
<evidence type="ECO:0000256" key="1">
    <source>
        <dbReference type="ARBA" id="ARBA00004141"/>
    </source>
</evidence>
<dbReference type="Pfam" id="PF13727">
    <property type="entry name" value="CoA_binding_3"/>
    <property type="match status" value="1"/>
</dbReference>
<reference evidence="11" key="2">
    <citation type="journal article" date="2024" name="Nature">
        <title>Anoxygenic phototroph of the Chloroflexota uses a type I reaction centre.</title>
        <authorList>
            <person name="Tsuji J.M."/>
            <person name="Shaw N.A."/>
            <person name="Nagashima S."/>
            <person name="Venkiteswaran J.J."/>
            <person name="Schiff S.L."/>
            <person name="Watanabe T."/>
            <person name="Fukui M."/>
            <person name="Hanada S."/>
            <person name="Tank M."/>
            <person name="Neufeld J.D."/>
        </authorList>
    </citation>
    <scope>NUCLEOTIDE SEQUENCE</scope>
    <source>
        <strain evidence="11">L227-S17</strain>
    </source>
</reference>
<gene>
    <name evidence="10" type="ORF">HXX08_20240</name>
    <name evidence="11" type="ORF">OZ401_003731</name>
</gene>
<feature type="compositionally biased region" description="Polar residues" evidence="7">
    <location>
        <begin position="1"/>
        <end position="15"/>
    </location>
</feature>
<dbReference type="Proteomes" id="UP000521676">
    <property type="component" value="Unassembled WGS sequence"/>
</dbReference>
<dbReference type="RefSeq" id="WP_341470032.1">
    <property type="nucleotide sequence ID" value="NZ_CP128400.1"/>
</dbReference>
<evidence type="ECO:0000313" key="13">
    <source>
        <dbReference type="Proteomes" id="UP001431572"/>
    </source>
</evidence>
<evidence type="ECO:0000256" key="3">
    <source>
        <dbReference type="ARBA" id="ARBA00022679"/>
    </source>
</evidence>
<dbReference type="NCBIfam" id="TIGR03023">
    <property type="entry name" value="WcaJ_sugtrans"/>
    <property type="match status" value="1"/>
</dbReference>
<evidence type="ECO:0000313" key="12">
    <source>
        <dbReference type="Proteomes" id="UP000521676"/>
    </source>
</evidence>
<dbReference type="EC" id="2.7.8.31" evidence="10"/>
<proteinExistence type="inferred from homology"/>
<evidence type="ECO:0000256" key="2">
    <source>
        <dbReference type="ARBA" id="ARBA00006464"/>
    </source>
</evidence>
<dbReference type="EMBL" id="JACATZ010000003">
    <property type="protein sequence ID" value="NWJ48191.1"/>
    <property type="molecule type" value="Genomic_DNA"/>
</dbReference>
<dbReference type="GO" id="GO:0016020">
    <property type="term" value="C:membrane"/>
    <property type="evidence" value="ECO:0007669"/>
    <property type="project" value="UniProtKB-SubCell"/>
</dbReference>
<dbReference type="InterPro" id="IPR036291">
    <property type="entry name" value="NAD(P)-bd_dom_sf"/>
</dbReference>
<dbReference type="PANTHER" id="PTHR30576:SF10">
    <property type="entry name" value="SLL5057 PROTEIN"/>
    <property type="match status" value="1"/>
</dbReference>
<evidence type="ECO:0000313" key="10">
    <source>
        <dbReference type="EMBL" id="NWJ48191.1"/>
    </source>
</evidence>
<dbReference type="EMBL" id="CP128400">
    <property type="protein sequence ID" value="WJW68128.1"/>
    <property type="molecule type" value="Genomic_DNA"/>
</dbReference>
<dbReference type="GO" id="GO:0089702">
    <property type="term" value="F:undecaprenyl-phosphate glucose phosphotransferase activity"/>
    <property type="evidence" value="ECO:0007669"/>
    <property type="project" value="UniProtKB-EC"/>
</dbReference>
<dbReference type="NCBIfam" id="TIGR03025">
    <property type="entry name" value="EPS_sugtrans"/>
    <property type="match status" value="1"/>
</dbReference>
<dbReference type="Gene3D" id="3.40.50.720">
    <property type="entry name" value="NAD(P)-binding Rossmann-like Domain"/>
    <property type="match status" value="1"/>
</dbReference>
<evidence type="ECO:0000256" key="8">
    <source>
        <dbReference type="SAM" id="Phobius"/>
    </source>
</evidence>
<dbReference type="InterPro" id="IPR003362">
    <property type="entry name" value="Bact_transf"/>
</dbReference>
<dbReference type="Proteomes" id="UP001431572">
    <property type="component" value="Chromosome 2"/>
</dbReference>
<dbReference type="AlphaFoldDB" id="A0A8T7M812"/>
<feature type="transmembrane region" description="Helical" evidence="8">
    <location>
        <begin position="193"/>
        <end position="216"/>
    </location>
</feature>
<feature type="transmembrane region" description="Helical" evidence="8">
    <location>
        <begin position="376"/>
        <end position="397"/>
    </location>
</feature>
<dbReference type="SUPFAM" id="SSF51735">
    <property type="entry name" value="NAD(P)-binding Rossmann-fold domains"/>
    <property type="match status" value="1"/>
</dbReference>
<evidence type="ECO:0000313" key="11">
    <source>
        <dbReference type="EMBL" id="WJW68128.1"/>
    </source>
</evidence>
<dbReference type="InterPro" id="IPR017473">
    <property type="entry name" value="Undecaprenyl-P_gluc_Ptfrase"/>
</dbReference>
<keyword evidence="3 10" id="KW-0808">Transferase</keyword>
<keyword evidence="6 8" id="KW-0472">Membrane</keyword>
<feature type="transmembrane region" description="Helical" evidence="8">
    <location>
        <begin position="133"/>
        <end position="155"/>
    </location>
</feature>
<evidence type="ECO:0000259" key="9">
    <source>
        <dbReference type="Pfam" id="PF02397"/>
    </source>
</evidence>
<sequence>MSSVEQNKPFSSDQETLFRERGNTSATLEFEKLSEMNNEIKPFKFGHPADKDDEAPKCQFDISGSFQILNSKHATLNQNQNKSTASRERLFYALRLVMDSLLILLAFGLAYFVRYVLQIGVEVLEEYQVPFTNYIPIELAYTFVLLVTLHFKGFYRRKQVLSFLDELGTILSSTLIAVASMMVLVFISRPLAFSRLMFVFLIPTTILTLAIERIVVKRIRRSLWHRGIGVRRLLVVGATDAASRLMDAVVANPDHRYRLAGYVDDETRFSEWILPPRYLDGQPVSCLGTFDNLSALLSSHKIDEVIIALPATHHTTINDIINICRESDVDFNLIPDIFEMRLDSLNFTEINGVPLIGFKGTNLTGWNYVLKRAMDITLALTTLIILSPFLLLIALLIKLDSKGPIIYKQTRVGKHGKTFTFFKFRSMKVGSDQQLNNLTHLNETGGPTFKIANDPRRTRLGKFLRRTSLDELPQLFNILFGQMSFVGPRPPIDREVEQYEEWHYRRLEVACGLTGLWQISGRSKLSFDDMVKLDIYYAENWSLWLDFKILIRTIPAVLKGEGAY</sequence>
<feature type="transmembrane region" description="Helical" evidence="8">
    <location>
        <begin position="90"/>
        <end position="113"/>
    </location>
</feature>
<evidence type="ECO:0000256" key="7">
    <source>
        <dbReference type="SAM" id="MobiDB-lite"/>
    </source>
</evidence>
<name>A0A8T7M812_9CHLR</name>
<accession>A0A8T7M812</accession>
<evidence type="ECO:0000256" key="5">
    <source>
        <dbReference type="ARBA" id="ARBA00022989"/>
    </source>
</evidence>
<organism evidence="10 12">
    <name type="scientific">Candidatus Chlorohelix allophototropha</name>
    <dbReference type="NCBI Taxonomy" id="3003348"/>
    <lineage>
        <taxon>Bacteria</taxon>
        <taxon>Bacillati</taxon>
        <taxon>Chloroflexota</taxon>
        <taxon>Chloroflexia</taxon>
        <taxon>Candidatus Chloroheliales</taxon>
        <taxon>Candidatus Chloroheliaceae</taxon>
        <taxon>Candidatus Chlorohelix</taxon>
    </lineage>
</organism>
<dbReference type="PANTHER" id="PTHR30576">
    <property type="entry name" value="COLANIC BIOSYNTHESIS UDP-GLUCOSE LIPID CARRIER TRANSFERASE"/>
    <property type="match status" value="1"/>
</dbReference>